<gene>
    <name evidence="2" type="ORF">VNI00_016718</name>
</gene>
<feature type="compositionally biased region" description="Polar residues" evidence="1">
    <location>
        <begin position="49"/>
        <end position="66"/>
    </location>
</feature>
<feature type="region of interest" description="Disordered" evidence="1">
    <location>
        <begin position="49"/>
        <end position="96"/>
    </location>
</feature>
<comment type="caution">
    <text evidence="2">The sequence shown here is derived from an EMBL/GenBank/DDBJ whole genome shotgun (WGS) entry which is preliminary data.</text>
</comment>
<organism evidence="2 3">
    <name type="scientific">Paramarasmius palmivorus</name>
    <dbReference type="NCBI Taxonomy" id="297713"/>
    <lineage>
        <taxon>Eukaryota</taxon>
        <taxon>Fungi</taxon>
        <taxon>Dikarya</taxon>
        <taxon>Basidiomycota</taxon>
        <taxon>Agaricomycotina</taxon>
        <taxon>Agaricomycetes</taxon>
        <taxon>Agaricomycetidae</taxon>
        <taxon>Agaricales</taxon>
        <taxon>Marasmiineae</taxon>
        <taxon>Marasmiaceae</taxon>
        <taxon>Paramarasmius</taxon>
    </lineage>
</organism>
<evidence type="ECO:0000313" key="3">
    <source>
        <dbReference type="Proteomes" id="UP001383192"/>
    </source>
</evidence>
<feature type="region of interest" description="Disordered" evidence="1">
    <location>
        <begin position="973"/>
        <end position="995"/>
    </location>
</feature>
<keyword evidence="3" id="KW-1185">Reference proteome</keyword>
<name>A0AAW0BBV1_9AGAR</name>
<dbReference type="Proteomes" id="UP001383192">
    <property type="component" value="Unassembled WGS sequence"/>
</dbReference>
<evidence type="ECO:0000256" key="1">
    <source>
        <dbReference type="SAM" id="MobiDB-lite"/>
    </source>
</evidence>
<dbReference type="AlphaFoldDB" id="A0AAW0BBV1"/>
<sequence length="995" mass="113122">MASSSNNSAPLDSISHSLDLVNHLQACLQAGATIPPDLQASLSNFISGTTNTSQHSQTSLSLNSQLPTPPASQPSSGPNTPLRTSNPALPPSPTRRFIFNTTQEDAPTQIDTCVRSSQRSVCDKLYRFDNGTFLEFPETSKNGIAYLIRCDPDNWHSPQGDFVYSIGPPGSMSKEGKPVTHQLVGDHEIPCRYKYRTCQGLKVCPHADMDDVMDPHTKASREMVEERLARDYEHRQAGDFPTRAIFEKTVAFVQAIRRTGCSLEQHQDPVAHAPAKDQAFLEAHHTELRRGYIPSKPHCPGRIVYGQDWRGMHAVMCEFHSDSCRLHYIQTIDGSYDLPYIQAVLSGDTEEAQRIEDAVALEYDSGPAAECTWVENCSSQRLNCPRAHRDKNGRLICPKMKRIKCNVKFHIYTPLEEHRQDFPYTLIIVRGTEHNHLVPLPTKTPPRLRSQLLELLRTMSEELSDLTPRRLLRHPIMCAYLKQHFPNKPNATLGDFHPSLLNHSHIASFIKIVKDEVFPAGTGALHLHRIQSENFPVESQYIRHIQDFSITDLDDPEHKGSEGLRIIVCMSQEGSRRLQQVEHGQSDISFKRINGKWYEFIVAGRDRNANASVVYCRIYINRQTAITHFRIFQTIEKIVHGDTGQPIKWRHLYAISNDEQDQQGLLLSWTGDQDGAQAKGLGMHLQAIAQTRPGYDLYEPHRKLSELGPYDHLHRLYRVCTVHFARNIRKCSVTPEVRRAMSSLACIEHTQWDETLLLIRTKGGRAGIDWLENKIQSQFALEAICWQKSKIPLYVWRAGDSHDNLVEASHANVNLEGKSCTLVGGIESGRRFDVNRMALLRNFEATGVRRSYNSNHLSENATKAIKRKHAQNHENFKEPDQQIIKHNERFTKAESRMNTARTKGIELRNHISQLIDQLVVLESQHEHAIDPYNISKLQEQLNQKHRLIDAEKEKMNKQLDVFKKSGEELRELTEQAGKMNPGSGKYRPRALSTDV</sequence>
<evidence type="ECO:0000313" key="2">
    <source>
        <dbReference type="EMBL" id="KAK7023500.1"/>
    </source>
</evidence>
<feature type="compositionally biased region" description="Polar residues" evidence="1">
    <location>
        <begin position="73"/>
        <end position="87"/>
    </location>
</feature>
<accession>A0AAW0BBV1</accession>
<proteinExistence type="predicted"/>
<reference evidence="2 3" key="1">
    <citation type="submission" date="2024-01" db="EMBL/GenBank/DDBJ databases">
        <title>A draft genome for a cacao thread blight-causing isolate of Paramarasmius palmivorus.</title>
        <authorList>
            <person name="Baruah I.K."/>
            <person name="Bukari Y."/>
            <person name="Amoako-Attah I."/>
            <person name="Meinhardt L.W."/>
            <person name="Bailey B.A."/>
            <person name="Cohen S.P."/>
        </authorList>
    </citation>
    <scope>NUCLEOTIDE SEQUENCE [LARGE SCALE GENOMIC DNA]</scope>
    <source>
        <strain evidence="2 3">GH-12</strain>
    </source>
</reference>
<dbReference type="EMBL" id="JAYKXP010000138">
    <property type="protein sequence ID" value="KAK7023500.1"/>
    <property type="molecule type" value="Genomic_DNA"/>
</dbReference>
<protein>
    <submittedName>
        <fullName evidence="2">Uncharacterized protein</fullName>
    </submittedName>
</protein>